<feature type="domain" description="DUF4873" evidence="2">
    <location>
        <begin position="8"/>
        <end position="98"/>
    </location>
</feature>
<protein>
    <recommendedName>
        <fullName evidence="2">DUF4873 domain-containing protein</fullName>
    </recommendedName>
</protein>
<comment type="caution">
    <text evidence="3">The sequence shown here is derived from an EMBL/GenBank/DDBJ whole genome shotgun (WGS) entry which is preliminary data.</text>
</comment>
<name>A0A7W7FQ91_9PSEU</name>
<evidence type="ECO:0000313" key="4">
    <source>
        <dbReference type="Proteomes" id="UP000533598"/>
    </source>
</evidence>
<dbReference type="Pfam" id="PF16170">
    <property type="entry name" value="DUF4873"/>
    <property type="match status" value="1"/>
</dbReference>
<evidence type="ECO:0000259" key="2">
    <source>
        <dbReference type="Pfam" id="PF16170"/>
    </source>
</evidence>
<dbReference type="InterPro" id="IPR032371">
    <property type="entry name" value="DUF4873"/>
</dbReference>
<keyword evidence="4" id="KW-1185">Reference proteome</keyword>
<dbReference type="EMBL" id="JACHMH010000001">
    <property type="protein sequence ID" value="MBB4673942.1"/>
    <property type="molecule type" value="Genomic_DNA"/>
</dbReference>
<dbReference type="RefSeq" id="WP_184999995.1">
    <property type="nucleotide sequence ID" value="NZ_BAAAUI010000013.1"/>
</dbReference>
<gene>
    <name evidence="3" type="ORF">HNR67_000060</name>
</gene>
<reference evidence="3 4" key="1">
    <citation type="submission" date="2020-08" db="EMBL/GenBank/DDBJ databases">
        <title>Sequencing the genomes of 1000 actinobacteria strains.</title>
        <authorList>
            <person name="Klenk H.-P."/>
        </authorList>
    </citation>
    <scope>NUCLEOTIDE SEQUENCE [LARGE SCALE GENOMIC DNA]</scope>
    <source>
        <strain evidence="3 4">DSM 44230</strain>
    </source>
</reference>
<feature type="region of interest" description="Disordered" evidence="1">
    <location>
        <begin position="65"/>
        <end position="108"/>
    </location>
</feature>
<dbReference type="AlphaFoldDB" id="A0A7W7FQ91"/>
<dbReference type="Proteomes" id="UP000533598">
    <property type="component" value="Unassembled WGS sequence"/>
</dbReference>
<proteinExistence type="predicted"/>
<accession>A0A7W7FQ91</accession>
<organism evidence="3 4">
    <name type="scientific">Crossiella cryophila</name>
    <dbReference type="NCBI Taxonomy" id="43355"/>
    <lineage>
        <taxon>Bacteria</taxon>
        <taxon>Bacillati</taxon>
        <taxon>Actinomycetota</taxon>
        <taxon>Actinomycetes</taxon>
        <taxon>Pseudonocardiales</taxon>
        <taxon>Pseudonocardiaceae</taxon>
        <taxon>Crossiella</taxon>
    </lineage>
</organism>
<sequence length="108" mass="12118">MSEHEHDEEGYQGSATLLVAGRELPVEVRLRGHFEPIDGRYHWYGRIAAHTELTDLVQRSRPEATLRTPVGEAAGEVSDQDPWGRYRITGLGRPPFEVDDVNTVPPAE</sequence>
<evidence type="ECO:0000313" key="3">
    <source>
        <dbReference type="EMBL" id="MBB4673942.1"/>
    </source>
</evidence>
<evidence type="ECO:0000256" key="1">
    <source>
        <dbReference type="SAM" id="MobiDB-lite"/>
    </source>
</evidence>